<sequence length="196" mass="22445">MQRKEVDRARDFGLMLEKSRTAAGKSRKFMAQALGRSVATIQNWEAGIGEPGYRTLEKWFAACGQDMGRYIMEYHHPGFLEKSSDDDVVKMRDILHWYVNAHFTEEDIRRTYFCIFGKTGSSWREQLNMIVADNHCSMRARVTVAQTVYDNFCMEKARGELVNTDEVMPDLDTLKKAVMDGRKSACDGVDSYTVGK</sequence>
<dbReference type="EMBL" id="BK015523">
    <property type="protein sequence ID" value="DAE10930.1"/>
    <property type="molecule type" value="Genomic_DNA"/>
</dbReference>
<feature type="domain" description="HTH cro/C1-type" evidence="1">
    <location>
        <begin position="16"/>
        <end position="58"/>
    </location>
</feature>
<dbReference type="Gene3D" id="1.10.260.40">
    <property type="entry name" value="lambda repressor-like DNA-binding domains"/>
    <property type="match status" value="1"/>
</dbReference>
<evidence type="ECO:0000259" key="1">
    <source>
        <dbReference type="PROSITE" id="PS50943"/>
    </source>
</evidence>
<reference evidence="2" key="1">
    <citation type="journal article" date="2021" name="Proc. Natl. Acad. Sci. U.S.A.">
        <title>A Catalog of Tens of Thousands of Viruses from Human Metagenomes Reveals Hidden Associations with Chronic Diseases.</title>
        <authorList>
            <person name="Tisza M.J."/>
            <person name="Buck C.B."/>
        </authorList>
    </citation>
    <scope>NUCLEOTIDE SEQUENCE</scope>
    <source>
        <strain evidence="2">CtPsO101</strain>
    </source>
</reference>
<dbReference type="InterPro" id="IPR010982">
    <property type="entry name" value="Lambda_DNA-bd_dom_sf"/>
</dbReference>
<name>A0A8S5PVK8_9CAUD</name>
<accession>A0A8S5PVK8</accession>
<protein>
    <submittedName>
        <fullName evidence="2">Helix-turn-helix domain protein</fullName>
    </submittedName>
</protein>
<organism evidence="2">
    <name type="scientific">Siphoviridae sp. ctPsO101</name>
    <dbReference type="NCBI Taxonomy" id="2825487"/>
    <lineage>
        <taxon>Viruses</taxon>
        <taxon>Duplodnaviria</taxon>
        <taxon>Heunggongvirae</taxon>
        <taxon>Uroviricota</taxon>
        <taxon>Caudoviricetes</taxon>
    </lineage>
</organism>
<dbReference type="GO" id="GO:0003677">
    <property type="term" value="F:DNA binding"/>
    <property type="evidence" value="ECO:0007669"/>
    <property type="project" value="InterPro"/>
</dbReference>
<evidence type="ECO:0000313" key="2">
    <source>
        <dbReference type="EMBL" id="DAE10930.1"/>
    </source>
</evidence>
<proteinExistence type="predicted"/>
<dbReference type="PROSITE" id="PS50943">
    <property type="entry name" value="HTH_CROC1"/>
    <property type="match status" value="1"/>
</dbReference>
<dbReference type="Pfam" id="PF01381">
    <property type="entry name" value="HTH_3"/>
    <property type="match status" value="1"/>
</dbReference>
<dbReference type="InterPro" id="IPR001387">
    <property type="entry name" value="Cro/C1-type_HTH"/>
</dbReference>
<dbReference type="SUPFAM" id="SSF47413">
    <property type="entry name" value="lambda repressor-like DNA-binding domains"/>
    <property type="match status" value="1"/>
</dbReference>